<dbReference type="EMBL" id="CM035407">
    <property type="protein sequence ID" value="KAH7444628.1"/>
    <property type="molecule type" value="Genomic_DNA"/>
</dbReference>
<dbReference type="PANTHER" id="PTHR22600">
    <property type="entry name" value="BETA-HEXOSAMINIDASE"/>
    <property type="match status" value="1"/>
</dbReference>
<feature type="region of interest" description="Disordered" evidence="9">
    <location>
        <begin position="43"/>
        <end position="76"/>
    </location>
</feature>
<comment type="similarity">
    <text evidence="2">Belongs to the glycosyl hydrolase 20 family.</text>
</comment>
<sequence>MKQGFRSTSMAMVKLSLLSKIVLMILLIFGYEKVSAGRAHYKSSQNLRQHGRPHDPAVKHGRENNSRHEGEHTGRRFPRIWPLPHRFTSGEVDEETGSRIYSTYTLAKDFCFDLHWAPGADVADIDNGEGSQTTLSPLLSEAFERYRALIFNKPSIFGTSLMKDSSKISSLDLLVKSPVETLRYGVDESYVLDIPDPQNASRALIQANTVIGALRGLETFSQLCIFDFETRTVNVPFAPWRISDEPRFHYRGLLIDTARHYQPLSVIKQVIDAMSYAKLNVLHWHIVDTQSFPLEIPSYPNLWRGSFSPLERYSMSDAKDIVEYARKRGIHVMPEIDVPGHAASWGVGYPQLWPSSNCTQPLDISSNFTFNVINGILSDFAKTFPFELVHMGGDEVNTSCWMQTPRIRKWLRRHNFTGFDGYKHFVLEAETISMSHGYIPVNWEEPFDLFNSSLNRKRVIHNWLQKGVAPKVVRAGFRCIVSNQDAWYLDHLDVPWQTFYQNEPWTNITDAVERALVLGGEVCMWGETVDASDIQQTIWPRAAAAAERLWSSLDGLAEDPEDVVPRLRHFRCLLNERGIPAASVLSSRGRDPPYGPGSCLSQ</sequence>
<keyword evidence="6" id="KW-0325">Glycoprotein</keyword>
<keyword evidence="5" id="KW-0378">Hydrolase</keyword>
<dbReference type="OMA" id="RLWSNEK"/>
<dbReference type="InterPro" id="IPR029018">
    <property type="entry name" value="Hex-like_dom2"/>
</dbReference>
<evidence type="ECO:0000256" key="4">
    <source>
        <dbReference type="ARBA" id="ARBA00022729"/>
    </source>
</evidence>
<name>A0A8T2VC06_CERRI</name>
<dbReference type="Proteomes" id="UP000825935">
    <property type="component" value="Chromosome 2"/>
</dbReference>
<dbReference type="SUPFAM" id="SSF51445">
    <property type="entry name" value="(Trans)glycosidases"/>
    <property type="match status" value="1"/>
</dbReference>
<organism evidence="12 13">
    <name type="scientific">Ceratopteris richardii</name>
    <name type="common">Triangle waterfern</name>
    <dbReference type="NCBI Taxonomy" id="49495"/>
    <lineage>
        <taxon>Eukaryota</taxon>
        <taxon>Viridiplantae</taxon>
        <taxon>Streptophyta</taxon>
        <taxon>Embryophyta</taxon>
        <taxon>Tracheophyta</taxon>
        <taxon>Polypodiopsida</taxon>
        <taxon>Polypodiidae</taxon>
        <taxon>Polypodiales</taxon>
        <taxon>Pteridineae</taxon>
        <taxon>Pteridaceae</taxon>
        <taxon>Parkerioideae</taxon>
        <taxon>Ceratopteris</taxon>
    </lineage>
</organism>
<accession>A0A8T2VC06</accession>
<evidence type="ECO:0000256" key="5">
    <source>
        <dbReference type="ARBA" id="ARBA00022801"/>
    </source>
</evidence>
<evidence type="ECO:0000256" key="1">
    <source>
        <dbReference type="ARBA" id="ARBA00001231"/>
    </source>
</evidence>
<feature type="active site" description="Proton donor" evidence="8">
    <location>
        <position position="395"/>
    </location>
</feature>
<dbReference type="InterPro" id="IPR015883">
    <property type="entry name" value="Glyco_hydro_20_cat"/>
</dbReference>
<dbReference type="GO" id="GO:0030203">
    <property type="term" value="P:glycosaminoglycan metabolic process"/>
    <property type="evidence" value="ECO:0007669"/>
    <property type="project" value="TreeGrafter"/>
</dbReference>
<dbReference type="EC" id="3.2.1.52" evidence="3"/>
<dbReference type="Gene3D" id="3.20.20.80">
    <property type="entry name" value="Glycosidases"/>
    <property type="match status" value="1"/>
</dbReference>
<gene>
    <name evidence="12" type="ORF">KP509_02G085700</name>
</gene>
<evidence type="ECO:0000256" key="6">
    <source>
        <dbReference type="ARBA" id="ARBA00023180"/>
    </source>
</evidence>
<dbReference type="PANTHER" id="PTHR22600:SF21">
    <property type="entry name" value="BETA-HEXOSAMINIDASE A"/>
    <property type="match status" value="1"/>
</dbReference>
<evidence type="ECO:0000256" key="9">
    <source>
        <dbReference type="SAM" id="MobiDB-lite"/>
    </source>
</evidence>
<evidence type="ECO:0000256" key="2">
    <source>
        <dbReference type="ARBA" id="ARBA00006285"/>
    </source>
</evidence>
<dbReference type="Gene3D" id="3.30.379.10">
    <property type="entry name" value="Chitobiase/beta-hexosaminidase domain 2-like"/>
    <property type="match status" value="1"/>
</dbReference>
<dbReference type="Pfam" id="PF00728">
    <property type="entry name" value="Glyco_hydro_20"/>
    <property type="match status" value="1"/>
</dbReference>
<dbReference type="Pfam" id="PF14845">
    <property type="entry name" value="Glycohydro_20b2"/>
    <property type="match status" value="1"/>
</dbReference>
<feature type="domain" description="Glycoside hydrolase family 20 catalytic" evidence="10">
    <location>
        <begin position="248"/>
        <end position="552"/>
    </location>
</feature>
<dbReference type="GO" id="GO:0004563">
    <property type="term" value="F:beta-N-acetylhexosaminidase activity"/>
    <property type="evidence" value="ECO:0007669"/>
    <property type="project" value="UniProtKB-EC"/>
</dbReference>
<keyword evidence="4" id="KW-0732">Signal</keyword>
<dbReference type="PRINTS" id="PR00738">
    <property type="entry name" value="GLHYDRLASE20"/>
</dbReference>
<dbReference type="CDD" id="cd06562">
    <property type="entry name" value="GH20_HexA_HexB-like"/>
    <property type="match status" value="1"/>
</dbReference>
<feature type="compositionally biased region" description="Basic and acidic residues" evidence="9">
    <location>
        <begin position="52"/>
        <end position="74"/>
    </location>
</feature>
<dbReference type="GO" id="GO:0005975">
    <property type="term" value="P:carbohydrate metabolic process"/>
    <property type="evidence" value="ECO:0007669"/>
    <property type="project" value="InterPro"/>
</dbReference>
<dbReference type="AlphaFoldDB" id="A0A8T2VC06"/>
<dbReference type="GO" id="GO:0016020">
    <property type="term" value="C:membrane"/>
    <property type="evidence" value="ECO:0007669"/>
    <property type="project" value="TreeGrafter"/>
</dbReference>
<dbReference type="SUPFAM" id="SSF55545">
    <property type="entry name" value="beta-N-acetylhexosaminidase-like domain"/>
    <property type="match status" value="1"/>
</dbReference>
<keyword evidence="7" id="KW-0326">Glycosidase</keyword>
<proteinExistence type="inferred from homology"/>
<dbReference type="InterPro" id="IPR029019">
    <property type="entry name" value="HEX_eukaryotic_N"/>
</dbReference>
<keyword evidence="13" id="KW-1185">Reference proteome</keyword>
<evidence type="ECO:0000313" key="13">
    <source>
        <dbReference type="Proteomes" id="UP000825935"/>
    </source>
</evidence>
<evidence type="ECO:0000256" key="3">
    <source>
        <dbReference type="ARBA" id="ARBA00012663"/>
    </source>
</evidence>
<dbReference type="InterPro" id="IPR025705">
    <property type="entry name" value="Beta_hexosaminidase_sua/sub"/>
</dbReference>
<evidence type="ECO:0000259" key="11">
    <source>
        <dbReference type="Pfam" id="PF14845"/>
    </source>
</evidence>
<protein>
    <recommendedName>
        <fullName evidence="3">beta-N-acetylhexosaminidase</fullName>
        <ecNumber evidence="3">3.2.1.52</ecNumber>
    </recommendedName>
</protein>
<comment type="catalytic activity">
    <reaction evidence="1">
        <text>Hydrolysis of terminal non-reducing N-acetyl-D-hexosamine residues in N-acetyl-beta-D-hexosaminides.</text>
        <dbReference type="EC" id="3.2.1.52"/>
    </reaction>
</comment>
<dbReference type="FunFam" id="3.20.20.80:FF:000063">
    <property type="entry name" value="Beta-hexosaminidase"/>
    <property type="match status" value="1"/>
</dbReference>
<evidence type="ECO:0000256" key="7">
    <source>
        <dbReference type="ARBA" id="ARBA00023295"/>
    </source>
</evidence>
<dbReference type="InterPro" id="IPR017853">
    <property type="entry name" value="GH"/>
</dbReference>
<dbReference type="OrthoDB" id="428480at2759"/>
<evidence type="ECO:0000313" key="12">
    <source>
        <dbReference type="EMBL" id="KAH7444628.1"/>
    </source>
</evidence>
<comment type="caution">
    <text evidence="12">The sequence shown here is derived from an EMBL/GenBank/DDBJ whole genome shotgun (WGS) entry which is preliminary data.</text>
</comment>
<feature type="domain" description="Beta-hexosaminidase eukaryotic type N-terminal" evidence="11">
    <location>
        <begin position="125"/>
        <end position="223"/>
    </location>
</feature>
<evidence type="ECO:0000259" key="10">
    <source>
        <dbReference type="Pfam" id="PF00728"/>
    </source>
</evidence>
<reference evidence="12" key="1">
    <citation type="submission" date="2021-08" db="EMBL/GenBank/DDBJ databases">
        <title>WGS assembly of Ceratopteris richardii.</title>
        <authorList>
            <person name="Marchant D.B."/>
            <person name="Chen G."/>
            <person name="Jenkins J."/>
            <person name="Shu S."/>
            <person name="Leebens-Mack J."/>
            <person name="Grimwood J."/>
            <person name="Schmutz J."/>
            <person name="Soltis P."/>
            <person name="Soltis D."/>
            <person name="Chen Z.-H."/>
        </authorList>
    </citation>
    <scope>NUCLEOTIDE SEQUENCE</scope>
    <source>
        <strain evidence="12">Whitten #5841</strain>
        <tissue evidence="12">Leaf</tissue>
    </source>
</reference>
<evidence type="ECO:0000256" key="8">
    <source>
        <dbReference type="PIRSR" id="PIRSR625705-1"/>
    </source>
</evidence>